<accession>A0A839F065</accession>
<comment type="caution">
    <text evidence="1">The sequence shown here is derived from an EMBL/GenBank/DDBJ whole genome shotgun (WGS) entry which is preliminary data.</text>
</comment>
<dbReference type="RefSeq" id="WP_182552771.1">
    <property type="nucleotide sequence ID" value="NZ_JACGXN010000022.1"/>
</dbReference>
<evidence type="ECO:0000313" key="2">
    <source>
        <dbReference type="Proteomes" id="UP000549052"/>
    </source>
</evidence>
<protein>
    <submittedName>
        <fullName evidence="1">Uncharacterized protein</fullName>
    </submittedName>
</protein>
<dbReference type="InterPro" id="IPR029060">
    <property type="entry name" value="PIN-like_dom_sf"/>
</dbReference>
<dbReference type="EMBL" id="JACGXN010000022">
    <property type="protein sequence ID" value="MBA8882070.1"/>
    <property type="molecule type" value="Genomic_DNA"/>
</dbReference>
<evidence type="ECO:0000313" key="1">
    <source>
        <dbReference type="EMBL" id="MBA8882070.1"/>
    </source>
</evidence>
<gene>
    <name evidence="1" type="ORF">FHW16_005818</name>
</gene>
<name>A0A839F065_9HYPH</name>
<sequence length="192" mass="21072">MEFDLQAALRALKPEKKSVLATPRSKELLSWVKDEPLVGGPILLDTCVYLDVLQGKTDDKVDALLTYRLCHHSSVCLAELTHVFGRLDPAHPNTRAVLKVVEETIDDMGGHRLHAPSSNAWGWAGILAGLLVRLTNSARNAGLERKFLNDALVLLQARALGAAVLTANVRDFDYLSQIIPDVKVINYDIGRA</sequence>
<dbReference type="AlphaFoldDB" id="A0A839F065"/>
<dbReference type="Gene3D" id="3.40.50.1010">
    <property type="entry name" value="5'-nuclease"/>
    <property type="match status" value="1"/>
</dbReference>
<organism evidence="1 2">
    <name type="scientific">Phyllobacterium myrsinacearum</name>
    <dbReference type="NCBI Taxonomy" id="28101"/>
    <lineage>
        <taxon>Bacteria</taxon>
        <taxon>Pseudomonadati</taxon>
        <taxon>Pseudomonadota</taxon>
        <taxon>Alphaproteobacteria</taxon>
        <taxon>Hyphomicrobiales</taxon>
        <taxon>Phyllobacteriaceae</taxon>
        <taxon>Phyllobacterium</taxon>
    </lineage>
</organism>
<keyword evidence="2" id="KW-1185">Reference proteome</keyword>
<dbReference type="Proteomes" id="UP000549052">
    <property type="component" value="Unassembled WGS sequence"/>
</dbReference>
<proteinExistence type="predicted"/>
<reference evidence="1 2" key="1">
    <citation type="submission" date="2020-07" db="EMBL/GenBank/DDBJ databases">
        <title>Genomic Encyclopedia of Type Strains, Phase IV (KMG-V): Genome sequencing to study the core and pangenomes of soil and plant-associated prokaryotes.</title>
        <authorList>
            <person name="Whitman W."/>
        </authorList>
    </citation>
    <scope>NUCLEOTIDE SEQUENCE [LARGE SCALE GENOMIC DNA]</scope>
    <source>
        <strain evidence="1 2">AN3</strain>
    </source>
</reference>
<dbReference type="SUPFAM" id="SSF88723">
    <property type="entry name" value="PIN domain-like"/>
    <property type="match status" value="1"/>
</dbReference>